<accession>A0A8S9ZQ94</accession>
<keyword evidence="1" id="KW-1133">Transmembrane helix</keyword>
<organism evidence="2 3">
    <name type="scientific">Meloidogyne graminicola</name>
    <dbReference type="NCBI Taxonomy" id="189291"/>
    <lineage>
        <taxon>Eukaryota</taxon>
        <taxon>Metazoa</taxon>
        <taxon>Ecdysozoa</taxon>
        <taxon>Nematoda</taxon>
        <taxon>Chromadorea</taxon>
        <taxon>Rhabditida</taxon>
        <taxon>Tylenchina</taxon>
        <taxon>Tylenchomorpha</taxon>
        <taxon>Tylenchoidea</taxon>
        <taxon>Meloidogynidae</taxon>
        <taxon>Meloidogyninae</taxon>
        <taxon>Meloidogyne</taxon>
    </lineage>
</organism>
<dbReference type="EMBL" id="JABEBT010000040">
    <property type="protein sequence ID" value="KAF7635625.1"/>
    <property type="molecule type" value="Genomic_DNA"/>
</dbReference>
<dbReference type="InterPro" id="IPR019421">
    <property type="entry name" value="7TM_GPCR_serpentine_rcpt_Srd"/>
</dbReference>
<name>A0A8S9ZQ94_9BILA</name>
<keyword evidence="1" id="KW-0472">Membrane</keyword>
<keyword evidence="1" id="KW-0812">Transmembrane</keyword>
<proteinExistence type="predicted"/>
<protein>
    <submittedName>
        <fullName evidence="2">Uncharacterized protein</fullName>
    </submittedName>
</protein>
<dbReference type="Proteomes" id="UP000605970">
    <property type="component" value="Unassembled WGS sequence"/>
</dbReference>
<gene>
    <name evidence="2" type="ORF">Mgra_00005014</name>
</gene>
<feature type="transmembrane region" description="Helical" evidence="1">
    <location>
        <begin position="42"/>
        <end position="61"/>
    </location>
</feature>
<sequence length="83" mass="9670">MVKSLTKTLIILAIIPFLNQTFSVILIFYSTTNTELLNIIRLFSYSLLHFTPLFNPIICILTNKPYRNFIFNLFKKTSTIIPI</sequence>
<evidence type="ECO:0000313" key="3">
    <source>
        <dbReference type="Proteomes" id="UP000605970"/>
    </source>
</evidence>
<evidence type="ECO:0000313" key="2">
    <source>
        <dbReference type="EMBL" id="KAF7635625.1"/>
    </source>
</evidence>
<feature type="transmembrane region" description="Helical" evidence="1">
    <location>
        <begin position="9"/>
        <end position="30"/>
    </location>
</feature>
<evidence type="ECO:0000256" key="1">
    <source>
        <dbReference type="SAM" id="Phobius"/>
    </source>
</evidence>
<dbReference type="SUPFAM" id="SSF81321">
    <property type="entry name" value="Family A G protein-coupled receptor-like"/>
    <property type="match status" value="1"/>
</dbReference>
<keyword evidence="3" id="KW-1185">Reference proteome</keyword>
<reference evidence="2" key="1">
    <citation type="journal article" date="2020" name="Ecol. Evol.">
        <title>Genome structure and content of the rice root-knot nematode (Meloidogyne graminicola).</title>
        <authorList>
            <person name="Phan N.T."/>
            <person name="Danchin E.G.J."/>
            <person name="Klopp C."/>
            <person name="Perfus-Barbeoch L."/>
            <person name="Kozlowski D.K."/>
            <person name="Koutsovoulos G.D."/>
            <person name="Lopez-Roques C."/>
            <person name="Bouchez O."/>
            <person name="Zahm M."/>
            <person name="Besnard G."/>
            <person name="Bellafiore S."/>
        </authorList>
    </citation>
    <scope>NUCLEOTIDE SEQUENCE</scope>
    <source>
        <strain evidence="2">VN-18</strain>
    </source>
</reference>
<dbReference type="Gene3D" id="1.20.1070.10">
    <property type="entry name" value="Rhodopsin 7-helix transmembrane proteins"/>
    <property type="match status" value="1"/>
</dbReference>
<comment type="caution">
    <text evidence="2">The sequence shown here is derived from an EMBL/GenBank/DDBJ whole genome shotgun (WGS) entry which is preliminary data.</text>
</comment>
<dbReference type="AlphaFoldDB" id="A0A8S9ZQ94"/>
<dbReference type="Pfam" id="PF10317">
    <property type="entry name" value="7TM_GPCR_Srd"/>
    <property type="match status" value="1"/>
</dbReference>